<dbReference type="GO" id="GO:0070180">
    <property type="term" value="F:large ribosomal subunit rRNA binding"/>
    <property type="evidence" value="ECO:0007669"/>
    <property type="project" value="TreeGrafter"/>
</dbReference>
<accession>A0A7J6VWI2</accession>
<dbReference type="GO" id="GO:0006412">
    <property type="term" value="P:translation"/>
    <property type="evidence" value="ECO:0007669"/>
    <property type="project" value="InterPro"/>
</dbReference>
<evidence type="ECO:0000259" key="6">
    <source>
        <dbReference type="Pfam" id="PF03946"/>
    </source>
</evidence>
<comment type="caution">
    <text evidence="7">The sequence shown here is derived from an EMBL/GenBank/DDBJ whole genome shotgun (WGS) entry which is preliminary data.</text>
</comment>
<keyword evidence="8" id="KW-1185">Reference proteome</keyword>
<dbReference type="Pfam" id="PF03946">
    <property type="entry name" value="Ribosomal_L11_N"/>
    <property type="match status" value="1"/>
</dbReference>
<dbReference type="Gene3D" id="2.40.50.140">
    <property type="entry name" value="Nucleic acid-binding proteins"/>
    <property type="match status" value="1"/>
</dbReference>
<dbReference type="PANTHER" id="PTHR11661">
    <property type="entry name" value="60S RIBOSOMAL PROTEIN L12"/>
    <property type="match status" value="1"/>
</dbReference>
<organism evidence="7 8">
    <name type="scientific">Thalictrum thalictroides</name>
    <name type="common">Rue-anemone</name>
    <name type="synonym">Anemone thalictroides</name>
    <dbReference type="NCBI Taxonomy" id="46969"/>
    <lineage>
        <taxon>Eukaryota</taxon>
        <taxon>Viridiplantae</taxon>
        <taxon>Streptophyta</taxon>
        <taxon>Embryophyta</taxon>
        <taxon>Tracheophyta</taxon>
        <taxon>Spermatophyta</taxon>
        <taxon>Magnoliopsida</taxon>
        <taxon>Ranunculales</taxon>
        <taxon>Ranunculaceae</taxon>
        <taxon>Thalictroideae</taxon>
        <taxon>Thalictrum</taxon>
    </lineage>
</organism>
<reference evidence="7 8" key="1">
    <citation type="submission" date="2020-06" db="EMBL/GenBank/DDBJ databases">
        <title>Transcriptomic and genomic resources for Thalictrum thalictroides and T. hernandezii: Facilitating candidate gene discovery in an emerging model plant lineage.</title>
        <authorList>
            <person name="Arias T."/>
            <person name="Riano-Pachon D.M."/>
            <person name="Di Stilio V.S."/>
        </authorList>
    </citation>
    <scope>NUCLEOTIDE SEQUENCE [LARGE SCALE GENOMIC DNA]</scope>
    <source>
        <strain evidence="8">cv. WT478/WT964</strain>
        <tissue evidence="7">Leaves</tissue>
    </source>
</reference>
<name>A0A7J6VWI2_THATH</name>
<keyword evidence="2 7" id="KW-0689">Ribosomal protein</keyword>
<evidence type="ECO:0000256" key="2">
    <source>
        <dbReference type="ARBA" id="ARBA00022980"/>
    </source>
</evidence>
<dbReference type="InterPro" id="IPR020784">
    <property type="entry name" value="Ribosomal_uL11_N"/>
</dbReference>
<dbReference type="InterPro" id="IPR000911">
    <property type="entry name" value="Ribosomal_uL11"/>
</dbReference>
<dbReference type="FunFam" id="3.30.1550.10:FF:000005">
    <property type="entry name" value="50S ribosomal protein L11"/>
    <property type="match status" value="1"/>
</dbReference>
<dbReference type="PANTHER" id="PTHR11661:SF1">
    <property type="entry name" value="LARGE RIBOSOMAL SUBUNIT PROTEIN UL11M"/>
    <property type="match status" value="1"/>
</dbReference>
<dbReference type="SUPFAM" id="SSF54747">
    <property type="entry name" value="Ribosomal L11/L12e N-terminal domain"/>
    <property type="match status" value="1"/>
</dbReference>
<dbReference type="InterPro" id="IPR036796">
    <property type="entry name" value="Ribosomal_uL11_N_sf"/>
</dbReference>
<feature type="domain" description="Replication protein A 70 kDa DNA-binding subunit B/D first OB fold" evidence="5">
    <location>
        <begin position="124"/>
        <end position="221"/>
    </location>
</feature>
<evidence type="ECO:0000313" key="8">
    <source>
        <dbReference type="Proteomes" id="UP000554482"/>
    </source>
</evidence>
<dbReference type="Gene3D" id="3.30.1550.10">
    <property type="entry name" value="Ribosomal protein L11/L12, N-terminal domain"/>
    <property type="match status" value="1"/>
</dbReference>
<dbReference type="Proteomes" id="UP000554482">
    <property type="component" value="Unassembled WGS sequence"/>
</dbReference>
<gene>
    <name evidence="7" type="ORF">FRX31_021881</name>
</gene>
<dbReference type="OrthoDB" id="1091498at2759"/>
<dbReference type="GO" id="GO:0015934">
    <property type="term" value="C:large ribosomal subunit"/>
    <property type="evidence" value="ECO:0007669"/>
    <property type="project" value="TreeGrafter"/>
</dbReference>
<proteinExistence type="inferred from homology"/>
<evidence type="ECO:0000259" key="5">
    <source>
        <dbReference type="Pfam" id="PF02721"/>
    </source>
</evidence>
<evidence type="ECO:0000313" key="7">
    <source>
        <dbReference type="EMBL" id="KAF5188530.1"/>
    </source>
</evidence>
<evidence type="ECO:0000256" key="1">
    <source>
        <dbReference type="ARBA" id="ARBA00010537"/>
    </source>
</evidence>
<evidence type="ECO:0000256" key="4">
    <source>
        <dbReference type="ARBA" id="ARBA00040104"/>
    </source>
</evidence>
<dbReference type="HAMAP" id="MF_00736">
    <property type="entry name" value="Ribosomal_uL11"/>
    <property type="match status" value="1"/>
</dbReference>
<feature type="domain" description="Large ribosomal subunit protein uL11 N-terminal" evidence="6">
    <location>
        <begin position="22"/>
        <end position="80"/>
    </location>
</feature>
<comment type="similarity">
    <text evidence="1">Belongs to the universal ribosomal protein uL11 family.</text>
</comment>
<sequence>MFNVKENHQFKEYFWRPVTATIRLTVPAGAARPASPVGPDLGQYRLNLMAFCKDCNVRSHKYKANTPMVVTITTFKDNTFDFTVKSPLVIWYLKKKTDIDSGRGDLDTRLRRTMVSKVRKHLSLQQLGKTRSNLPLKTRISRAWLARNINNKNQIFGYDMVLIDEKGDQIHATVPNELRETYEEQLPEGQIVEINKFDYMKNTNEYHPVPHQYRIKFKAAT</sequence>
<dbReference type="AlphaFoldDB" id="A0A7J6VWI2"/>
<evidence type="ECO:0000256" key="3">
    <source>
        <dbReference type="ARBA" id="ARBA00023274"/>
    </source>
</evidence>
<dbReference type="InterPro" id="IPR003871">
    <property type="entry name" value="RFA1B/D_OB_1st"/>
</dbReference>
<dbReference type="CDD" id="cd04480">
    <property type="entry name" value="RPA1_DBD_A_like"/>
    <property type="match status" value="1"/>
</dbReference>
<dbReference type="GO" id="GO:0003735">
    <property type="term" value="F:structural constituent of ribosome"/>
    <property type="evidence" value="ECO:0007669"/>
    <property type="project" value="InterPro"/>
</dbReference>
<dbReference type="SUPFAM" id="SSF50249">
    <property type="entry name" value="Nucleic acid-binding proteins"/>
    <property type="match status" value="1"/>
</dbReference>
<dbReference type="Pfam" id="PF02721">
    <property type="entry name" value="DUF223"/>
    <property type="match status" value="1"/>
</dbReference>
<protein>
    <recommendedName>
        <fullName evidence="4">Large ribosomal subunit protein uL11m</fullName>
    </recommendedName>
</protein>
<dbReference type="InterPro" id="IPR012340">
    <property type="entry name" value="NA-bd_OB-fold"/>
</dbReference>
<keyword evidence="3" id="KW-0687">Ribonucleoprotein</keyword>
<dbReference type="EMBL" id="JABWDY010026644">
    <property type="protein sequence ID" value="KAF5188530.1"/>
    <property type="molecule type" value="Genomic_DNA"/>
</dbReference>
<dbReference type="SMART" id="SM00649">
    <property type="entry name" value="RL11"/>
    <property type="match status" value="1"/>
</dbReference>